<dbReference type="SUPFAM" id="SSF51215">
    <property type="entry name" value="Regulatory protein AraC"/>
    <property type="match status" value="1"/>
</dbReference>
<evidence type="ECO:0000256" key="3">
    <source>
        <dbReference type="ARBA" id="ARBA00023163"/>
    </source>
</evidence>
<sequence>MRKGEKPVYELGPGILPNSLCVPLTPTAHAQALYFYPVLCGHYFCDGAYQVVRDHYDNPLLLFLRSGALRVQYGGQEYRAEKGDIVLLDCDQPHRYTAEKTGVEFLYLHFDGTGAHALAHAIAEQGPLLRREENISIGEQLFELVQAYRRRGIETEALDSLRIYQMLMQLAMPPRSLVQRDNPITQTVLYIRAHVGEAISLQELADMAHLSAFHYSHEFKRQTGFSPTEYIINTRLEKAKMLLLQTTMPVADIAYAVGYESGSSLSNLFLKKVGCSPREYRKNSGLSVK</sequence>
<organism evidence="5 6">
    <name type="scientific">Butyricicoccus porcorum</name>
    <dbReference type="NCBI Taxonomy" id="1945634"/>
    <lineage>
        <taxon>Bacteria</taxon>
        <taxon>Bacillati</taxon>
        <taxon>Bacillota</taxon>
        <taxon>Clostridia</taxon>
        <taxon>Eubacteriales</taxon>
        <taxon>Butyricicoccaceae</taxon>
        <taxon>Butyricicoccus</taxon>
    </lineage>
</organism>
<evidence type="ECO:0000313" key="6">
    <source>
        <dbReference type="Proteomes" id="UP000194903"/>
    </source>
</evidence>
<dbReference type="EMBL" id="NHOC01000005">
    <property type="protein sequence ID" value="OUM20781.1"/>
    <property type="molecule type" value="Genomic_DNA"/>
</dbReference>
<accession>A0A252F4W7</accession>
<evidence type="ECO:0000256" key="2">
    <source>
        <dbReference type="ARBA" id="ARBA00023125"/>
    </source>
</evidence>
<keyword evidence="6" id="KW-1185">Reference proteome</keyword>
<dbReference type="GO" id="GO:0043565">
    <property type="term" value="F:sequence-specific DNA binding"/>
    <property type="evidence" value="ECO:0007669"/>
    <property type="project" value="InterPro"/>
</dbReference>
<dbReference type="SUPFAM" id="SSF46689">
    <property type="entry name" value="Homeodomain-like"/>
    <property type="match status" value="2"/>
</dbReference>
<protein>
    <recommendedName>
        <fullName evidence="4">HTH araC/xylS-type domain-containing protein</fullName>
    </recommendedName>
</protein>
<evidence type="ECO:0000313" key="5">
    <source>
        <dbReference type="EMBL" id="OUM20781.1"/>
    </source>
</evidence>
<dbReference type="InterPro" id="IPR037923">
    <property type="entry name" value="HTH-like"/>
</dbReference>
<dbReference type="Proteomes" id="UP000194903">
    <property type="component" value="Unassembled WGS sequence"/>
</dbReference>
<dbReference type="Pfam" id="PF12833">
    <property type="entry name" value="HTH_18"/>
    <property type="match status" value="1"/>
</dbReference>
<comment type="caution">
    <text evidence="5">The sequence shown here is derived from an EMBL/GenBank/DDBJ whole genome shotgun (WGS) entry which is preliminary data.</text>
</comment>
<gene>
    <name evidence="5" type="ORF">CBW42_08130</name>
</gene>
<dbReference type="SMART" id="SM00342">
    <property type="entry name" value="HTH_ARAC"/>
    <property type="match status" value="1"/>
</dbReference>
<dbReference type="InterPro" id="IPR003313">
    <property type="entry name" value="AraC-bd"/>
</dbReference>
<dbReference type="InterPro" id="IPR018062">
    <property type="entry name" value="HTH_AraC-typ_CS"/>
</dbReference>
<evidence type="ECO:0000259" key="4">
    <source>
        <dbReference type="PROSITE" id="PS01124"/>
    </source>
</evidence>
<evidence type="ECO:0000256" key="1">
    <source>
        <dbReference type="ARBA" id="ARBA00023015"/>
    </source>
</evidence>
<dbReference type="PANTHER" id="PTHR43280">
    <property type="entry name" value="ARAC-FAMILY TRANSCRIPTIONAL REGULATOR"/>
    <property type="match status" value="1"/>
</dbReference>
<dbReference type="InterPro" id="IPR018060">
    <property type="entry name" value="HTH_AraC"/>
</dbReference>
<keyword evidence="2" id="KW-0238">DNA-binding</keyword>
<dbReference type="AlphaFoldDB" id="A0A252F4W7"/>
<feature type="domain" description="HTH araC/xylS-type" evidence="4">
    <location>
        <begin position="185"/>
        <end position="283"/>
    </location>
</feature>
<dbReference type="Pfam" id="PF02311">
    <property type="entry name" value="AraC_binding"/>
    <property type="match status" value="1"/>
</dbReference>
<dbReference type="PROSITE" id="PS01124">
    <property type="entry name" value="HTH_ARAC_FAMILY_2"/>
    <property type="match status" value="1"/>
</dbReference>
<dbReference type="Gene3D" id="2.60.120.10">
    <property type="entry name" value="Jelly Rolls"/>
    <property type="match status" value="1"/>
</dbReference>
<dbReference type="InterPro" id="IPR014710">
    <property type="entry name" value="RmlC-like_jellyroll"/>
</dbReference>
<dbReference type="InterPro" id="IPR009057">
    <property type="entry name" value="Homeodomain-like_sf"/>
</dbReference>
<keyword evidence="1" id="KW-0805">Transcription regulation</keyword>
<dbReference type="GO" id="GO:0003700">
    <property type="term" value="F:DNA-binding transcription factor activity"/>
    <property type="evidence" value="ECO:0007669"/>
    <property type="project" value="InterPro"/>
</dbReference>
<name>A0A252F4W7_9FIRM</name>
<reference evidence="5 6" key="1">
    <citation type="submission" date="2017-05" db="EMBL/GenBank/DDBJ databases">
        <title>Butyricicoccus porcorum sp. nov. a butyrate-producing bacterium from the swine intestinal tract.</title>
        <authorList>
            <person name="Trachsel J."/>
            <person name="Humphrey S."/>
            <person name="Allen H.K."/>
        </authorList>
    </citation>
    <scope>NUCLEOTIDE SEQUENCE [LARGE SCALE GENOMIC DNA]</scope>
    <source>
        <strain evidence="5">BB10</strain>
    </source>
</reference>
<dbReference type="PROSITE" id="PS00041">
    <property type="entry name" value="HTH_ARAC_FAMILY_1"/>
    <property type="match status" value="1"/>
</dbReference>
<keyword evidence="3" id="KW-0804">Transcription</keyword>
<proteinExistence type="predicted"/>
<dbReference type="PANTHER" id="PTHR43280:SF2">
    <property type="entry name" value="HTH-TYPE TRANSCRIPTIONAL REGULATOR EXSA"/>
    <property type="match status" value="1"/>
</dbReference>
<dbReference type="Gene3D" id="1.10.10.60">
    <property type="entry name" value="Homeodomain-like"/>
    <property type="match status" value="2"/>
</dbReference>